<reference evidence="3" key="1">
    <citation type="journal article" date="2020" name="Stud. Mycol.">
        <title>101 Dothideomycetes genomes: a test case for predicting lifestyles and emergence of pathogens.</title>
        <authorList>
            <person name="Haridas S."/>
            <person name="Albert R."/>
            <person name="Binder M."/>
            <person name="Bloem J."/>
            <person name="Labutti K."/>
            <person name="Salamov A."/>
            <person name="Andreopoulos B."/>
            <person name="Baker S."/>
            <person name="Barry K."/>
            <person name="Bills G."/>
            <person name="Bluhm B."/>
            <person name="Cannon C."/>
            <person name="Castanera R."/>
            <person name="Culley D."/>
            <person name="Daum C."/>
            <person name="Ezra D."/>
            <person name="Gonzalez J."/>
            <person name="Henrissat B."/>
            <person name="Kuo A."/>
            <person name="Liang C."/>
            <person name="Lipzen A."/>
            <person name="Lutzoni F."/>
            <person name="Magnuson J."/>
            <person name="Mondo S."/>
            <person name="Nolan M."/>
            <person name="Ohm R."/>
            <person name="Pangilinan J."/>
            <person name="Park H.-J."/>
            <person name="Ramirez L."/>
            <person name="Alfaro M."/>
            <person name="Sun H."/>
            <person name="Tritt A."/>
            <person name="Yoshinaga Y."/>
            <person name="Zwiers L.-H."/>
            <person name="Turgeon B."/>
            <person name="Goodwin S."/>
            <person name="Spatafora J."/>
            <person name="Crous P."/>
            <person name="Grigoriev I."/>
        </authorList>
    </citation>
    <scope>NUCLEOTIDE SEQUENCE</scope>
    <source>
        <strain evidence="3">CBS 260.36</strain>
    </source>
</reference>
<keyword evidence="1" id="KW-0175">Coiled coil</keyword>
<proteinExistence type="predicted"/>
<feature type="region of interest" description="Disordered" evidence="2">
    <location>
        <begin position="1"/>
        <end position="35"/>
    </location>
</feature>
<keyword evidence="4" id="KW-1185">Reference proteome</keyword>
<evidence type="ECO:0000313" key="3">
    <source>
        <dbReference type="EMBL" id="KAF2154318.1"/>
    </source>
</evidence>
<evidence type="ECO:0000313" key="4">
    <source>
        <dbReference type="Proteomes" id="UP000799439"/>
    </source>
</evidence>
<protein>
    <submittedName>
        <fullName evidence="3">Uncharacterized protein</fullName>
    </submittedName>
</protein>
<feature type="coiled-coil region" evidence="1">
    <location>
        <begin position="56"/>
        <end position="90"/>
    </location>
</feature>
<comment type="caution">
    <text evidence="3">The sequence shown here is derived from an EMBL/GenBank/DDBJ whole genome shotgun (WGS) entry which is preliminary data.</text>
</comment>
<dbReference type="EMBL" id="ML996084">
    <property type="protein sequence ID" value="KAF2154318.1"/>
    <property type="molecule type" value="Genomic_DNA"/>
</dbReference>
<gene>
    <name evidence="3" type="ORF">K461DRAFT_267355</name>
</gene>
<dbReference type="Proteomes" id="UP000799439">
    <property type="component" value="Unassembled WGS sequence"/>
</dbReference>
<sequence>MLQMLSRLGHRRRTCPHSLGRKRPSKRGRSPNTLTKELDDWTSEFKKKVSAHEATSEEHKKQLIQANQHNDELQANLSVAAEHFEDLQRRFETLNTARKSPRRGDKLMLAWGYEHLSSCRRPKKVGTMLRILMPDDLPNAGIFIKVKTSNEWLDQYMPFYKKPDLCCEDDNMIDVYMVHCLTALAAKVVLPSTFEDVFEHLPDTPCGTMLRAFVSFKATEARGMAMVNQVSQRGCNIAAARYP</sequence>
<feature type="compositionally biased region" description="Basic residues" evidence="2">
    <location>
        <begin position="8"/>
        <end position="29"/>
    </location>
</feature>
<dbReference type="AlphaFoldDB" id="A0A9P4MIL1"/>
<evidence type="ECO:0000256" key="2">
    <source>
        <dbReference type="SAM" id="MobiDB-lite"/>
    </source>
</evidence>
<evidence type="ECO:0000256" key="1">
    <source>
        <dbReference type="SAM" id="Coils"/>
    </source>
</evidence>
<name>A0A9P4MIL1_9PEZI</name>
<organism evidence="3 4">
    <name type="scientific">Myriangium duriaei CBS 260.36</name>
    <dbReference type="NCBI Taxonomy" id="1168546"/>
    <lineage>
        <taxon>Eukaryota</taxon>
        <taxon>Fungi</taxon>
        <taxon>Dikarya</taxon>
        <taxon>Ascomycota</taxon>
        <taxon>Pezizomycotina</taxon>
        <taxon>Dothideomycetes</taxon>
        <taxon>Dothideomycetidae</taxon>
        <taxon>Myriangiales</taxon>
        <taxon>Myriangiaceae</taxon>
        <taxon>Myriangium</taxon>
    </lineage>
</organism>
<accession>A0A9P4MIL1</accession>